<organism evidence="2">
    <name type="scientific">Populus trichocarpa</name>
    <name type="common">Western balsam poplar</name>
    <name type="synonym">Populus balsamifera subsp. trichocarpa</name>
    <dbReference type="NCBI Taxonomy" id="3694"/>
    <lineage>
        <taxon>Eukaryota</taxon>
        <taxon>Viridiplantae</taxon>
        <taxon>Streptophyta</taxon>
        <taxon>Embryophyta</taxon>
        <taxon>Tracheophyta</taxon>
        <taxon>Spermatophyta</taxon>
        <taxon>Magnoliopsida</taxon>
        <taxon>eudicotyledons</taxon>
        <taxon>Gunneridae</taxon>
        <taxon>Pentapetalae</taxon>
        <taxon>rosids</taxon>
        <taxon>fabids</taxon>
        <taxon>Malpighiales</taxon>
        <taxon>Salicaceae</taxon>
        <taxon>Saliceae</taxon>
        <taxon>Populus</taxon>
    </lineage>
</organism>
<proteinExistence type="predicted"/>
<reference evidence="2" key="1">
    <citation type="journal article" date="2006" name="Science">
        <title>The genome of black cottonwood, Populus trichocarpa (Torr. &amp; Gray).</title>
        <authorList>
            <person name="Tuskan G.A."/>
            <person name="Difazio S."/>
            <person name="Jansson S."/>
            <person name="Bohlmann J."/>
            <person name="Grigoriev I."/>
            <person name="Hellsten U."/>
            <person name="Putnam N."/>
            <person name="Ralph S."/>
            <person name="Rombauts S."/>
            <person name="Salamov A."/>
            <person name="Schein J."/>
            <person name="Sterck L."/>
            <person name="Aerts A."/>
            <person name="Bhalerao R.R."/>
            <person name="Bhalerao R.P."/>
            <person name="Blaudez D."/>
            <person name="Boerjan W."/>
            <person name="Brun A."/>
            <person name="Brunner A."/>
            <person name="Busov V."/>
            <person name="Campbell M."/>
            <person name="Carlson J."/>
            <person name="Chalot M."/>
            <person name="Chapman J."/>
            <person name="Chen G.L."/>
            <person name="Cooper D."/>
            <person name="Coutinho P.M."/>
            <person name="Couturier J."/>
            <person name="Covert S."/>
            <person name="Cronk Q."/>
            <person name="Cunningham R."/>
            <person name="Davis J."/>
            <person name="Degroeve S."/>
            <person name="Dejardin A."/>
            <person name="Depamphilis C."/>
            <person name="Detter J."/>
            <person name="Dirks B."/>
            <person name="Dubchak I."/>
            <person name="Duplessis S."/>
            <person name="Ehlting J."/>
            <person name="Ellis B."/>
            <person name="Gendler K."/>
            <person name="Goodstein D."/>
            <person name="Gribskov M."/>
            <person name="Grimwood J."/>
            <person name="Groover A."/>
            <person name="Gunter L."/>
            <person name="Hamberger B."/>
            <person name="Heinze B."/>
            <person name="Helariutta Y."/>
            <person name="Henrissat B."/>
            <person name="Holligan D."/>
            <person name="Holt R."/>
            <person name="Huang W."/>
            <person name="Islam-Faridi N."/>
            <person name="Jones S."/>
            <person name="Jones-Rhoades M."/>
            <person name="Jorgensen R."/>
            <person name="Joshi C."/>
            <person name="Kangasjarvi J."/>
            <person name="Karlsson J."/>
            <person name="Kelleher C."/>
            <person name="Kirkpatrick R."/>
            <person name="Kirst M."/>
            <person name="Kohler A."/>
            <person name="Kalluri U."/>
            <person name="Larimer F."/>
            <person name="Leebens-Mack J."/>
            <person name="Leple J.C."/>
            <person name="Locascio P."/>
            <person name="Lou Y."/>
            <person name="Lucas S."/>
            <person name="Martin F."/>
            <person name="Montanini B."/>
            <person name="Napoli C."/>
            <person name="Nelson D.R."/>
            <person name="Nelson C."/>
            <person name="Nieminen K."/>
            <person name="Nilsson O."/>
            <person name="Pereda V."/>
            <person name="Peter G."/>
            <person name="Philippe R."/>
            <person name="Pilate G."/>
            <person name="Poliakov A."/>
            <person name="Razumovskaya J."/>
            <person name="Richardson P."/>
            <person name="Rinaldi C."/>
            <person name="Ritland K."/>
            <person name="Rouze P."/>
            <person name="Ryaboy D."/>
            <person name="Schmutz J."/>
            <person name="Schrader J."/>
            <person name="Segerman B."/>
            <person name="Shin H."/>
            <person name="Siddiqui A."/>
            <person name="Sterky F."/>
            <person name="Terry A."/>
            <person name="Tsai C.J."/>
            <person name="Uberbacher E."/>
            <person name="Unneberg P."/>
            <person name="Vahala J."/>
            <person name="Wall K."/>
            <person name="Wessler S."/>
            <person name="Yang G."/>
            <person name="Yin T."/>
            <person name="Douglas C."/>
            <person name="Marra M."/>
            <person name="Sandberg G."/>
            <person name="Van de Peer Y."/>
            <person name="Rokhsar D."/>
        </authorList>
    </citation>
    <scope>NUCLEOTIDE SEQUENCE [LARGE SCALE GENOMIC DNA]</scope>
    <source>
        <strain evidence="2">Nisqually-1</strain>
    </source>
</reference>
<gene>
    <name evidence="2" type="ORF">POPTR_T105101</name>
</gene>
<protein>
    <submittedName>
        <fullName evidence="2">Uncharacterized protein</fullName>
    </submittedName>
</protein>
<feature type="transmembrane region" description="Helical" evidence="1">
    <location>
        <begin position="55"/>
        <end position="79"/>
    </location>
</feature>
<keyword evidence="1" id="KW-0472">Membrane</keyword>
<dbReference type="EMBL" id="KZ623427">
    <property type="protein sequence ID" value="RQO93742.1"/>
    <property type="molecule type" value="Genomic_DNA"/>
</dbReference>
<accession>A0A3N7FDW2</accession>
<sequence>MVTSSRLTWLVLEVMELQRLSFQRETLETSDICSPPVQCTQLLARVSFFRVRTCFVCAVEFLATWLLCYHNIYIFFVFLSQNMVRARHQHTVFLSYESSLSTKDHQTLHWPLLCIHQTHCLSVLEKGWGLFIRRSLVSQGRKDYMIDKTAMSSR</sequence>
<dbReference type="AlphaFoldDB" id="A0A3N7FDW2"/>
<keyword evidence="1" id="KW-1133">Transmembrane helix</keyword>
<evidence type="ECO:0000256" key="1">
    <source>
        <dbReference type="SAM" id="Phobius"/>
    </source>
</evidence>
<dbReference type="InParanoid" id="A0A3N7FDW2"/>
<reference evidence="2" key="2">
    <citation type="submission" date="2017-07" db="EMBL/GenBank/DDBJ databases">
        <title>WGS assembly of Populus trichocarpa.</title>
        <authorList>
            <person name="Tuskan G."/>
            <person name="Difazio S."/>
            <person name="Jansson S."/>
            <person name="Bohlmann J."/>
            <person name="Grigoriev I."/>
            <person name="Hellsten U."/>
            <person name="Putnam N."/>
            <person name="Ralph S."/>
            <person name="Rombauts S."/>
            <person name="Salamov A."/>
            <person name="Schein J."/>
            <person name="Sterck L."/>
            <person name="Aerts A."/>
            <person name="Bhalerao R."/>
            <person name="Bhalerao R."/>
            <person name="Blaudez D."/>
            <person name="Boerjan W."/>
            <person name="Brun A."/>
            <person name="Brunner A."/>
            <person name="Busov V."/>
            <person name="Campbell M."/>
            <person name="Carlson J."/>
            <person name="Chalot M."/>
            <person name="Chapman J."/>
            <person name="Chen G."/>
            <person name="Cooper D."/>
            <person name="Coutinho P."/>
            <person name="Couturier J."/>
            <person name="Covert S."/>
            <person name="Cronk Q."/>
            <person name="Cunningham R."/>
            <person name="Davis J."/>
            <person name="Degroeve S."/>
            <person name="Dejardin A."/>
            <person name="Depamphilis C."/>
            <person name="Detter J."/>
            <person name="Dirks B."/>
            <person name="Dubchak I."/>
            <person name="Duplessis S."/>
            <person name="Ehlting J."/>
            <person name="Ellis B."/>
            <person name="Gendler K."/>
            <person name="Goodstein D."/>
            <person name="Gribskov M."/>
            <person name="Grimwood J."/>
            <person name="Groover A."/>
            <person name="Gunter L."/>
            <person name="Hamberger B."/>
            <person name="Heinze B."/>
            <person name="Helariutta Y."/>
            <person name="Henrissat B."/>
            <person name="Holligan D."/>
            <person name="Holt R."/>
            <person name="Huang W."/>
            <person name="Islam-Faridi N."/>
            <person name="Jones S."/>
            <person name="Jones-Rhoades M."/>
            <person name="Jorgensen R."/>
            <person name="Joshi C."/>
            <person name="Kangasjarvi J."/>
            <person name="Karlsson J."/>
            <person name="Kelleher C."/>
            <person name="Kirkpatrick R."/>
            <person name="Kirst M."/>
            <person name="Kohler A."/>
            <person name="Kalluri U."/>
            <person name="Larimer F."/>
            <person name="Leebens-Mack J."/>
            <person name="Leple J."/>
            <person name="Locascio P."/>
            <person name="Lou Y."/>
            <person name="Lucas S."/>
            <person name="Martin F."/>
            <person name="Montanini B."/>
            <person name="Napoli C."/>
            <person name="Nelson D."/>
            <person name="Nelson C."/>
            <person name="Nieminen K."/>
            <person name="Nilsson O."/>
            <person name="Pereda V."/>
            <person name="Peter G."/>
            <person name="Philippe R."/>
            <person name="Pilate G."/>
            <person name="Poliakov A."/>
            <person name="Razumovskaya J."/>
            <person name="Richardson P."/>
            <person name="Rinaldi C."/>
            <person name="Ritland K."/>
            <person name="Rouze P."/>
            <person name="Ryaboy D."/>
            <person name="Schmutz J."/>
            <person name="Schrader J."/>
            <person name="Segerman B."/>
            <person name="Shin H."/>
            <person name="Siddiqui A."/>
            <person name="Sterky F."/>
            <person name="Terry A."/>
            <person name="Tsai C."/>
            <person name="Uberbacher E."/>
            <person name="Unneberg P."/>
            <person name="Vahala J."/>
            <person name="Wall K."/>
            <person name="Wessler S."/>
            <person name="Yang G."/>
            <person name="Yin T."/>
            <person name="Douglas C."/>
            <person name="Marra M."/>
            <person name="Sandberg G."/>
            <person name="Van De Peer Y."/>
            <person name="Rokhsar D."/>
        </authorList>
    </citation>
    <scope>NUCLEOTIDE SEQUENCE</scope>
    <source>
        <strain evidence="2">Nisqually-1</strain>
    </source>
</reference>
<name>A0A3N7FDW2_POPTR</name>
<keyword evidence="1" id="KW-0812">Transmembrane</keyword>
<evidence type="ECO:0000313" key="2">
    <source>
        <dbReference type="EMBL" id="RQO93742.1"/>
    </source>
</evidence>